<dbReference type="EMBL" id="PSYR01000002">
    <property type="protein sequence ID" value="RCN56699.1"/>
    <property type="molecule type" value="Genomic_DNA"/>
</dbReference>
<sequence length="210" mass="21899">MAWANLRASPIIGAASSGGEKAVNRLYRLVVLGILVLAAPSAFAEDALILTIGATHLAHTHQTVAGRNSALSTAGNSVFGIAWEKRYYNGIAYGGELLLSNNTISNSSGNGDVASRLFLLTLKKYHRPWAHVYPYIGAGVGLADTHVSGVPGGTGIGPALEVDGGVELEWAHSLGFYTELRGLYVPGGVIYGTRVNMSGVGLYAGVSLLF</sequence>
<name>A0A1C2G2P3_9GAMM</name>
<dbReference type="SUPFAM" id="SSF56925">
    <property type="entry name" value="OMPA-like"/>
    <property type="match status" value="1"/>
</dbReference>
<dbReference type="Proteomes" id="UP000253250">
    <property type="component" value="Unassembled WGS sequence"/>
</dbReference>
<reference evidence="1 2" key="1">
    <citation type="submission" date="2018-02" db="EMBL/GenBank/DDBJ databases">
        <title>Insights into the biology of acidophilic members of the Acidiferrobacteraceae family derived from comparative genomic analyses.</title>
        <authorList>
            <person name="Issotta F."/>
            <person name="Thyssen C."/>
            <person name="Mena C."/>
            <person name="Moya A."/>
            <person name="Bellenberg S."/>
            <person name="Sproer C."/>
            <person name="Covarrubias P.C."/>
            <person name="Sand W."/>
            <person name="Quatrini R."/>
            <person name="Vera M."/>
        </authorList>
    </citation>
    <scope>NUCLEOTIDE SEQUENCE [LARGE SCALE GENOMIC DNA]</scope>
    <source>
        <strain evidence="2">m-1</strain>
    </source>
</reference>
<gene>
    <name evidence="1" type="ORF">C4900_13075</name>
</gene>
<organism evidence="1 2">
    <name type="scientific">Acidiferrobacter thiooxydans</name>
    <dbReference type="NCBI Taxonomy" id="163359"/>
    <lineage>
        <taxon>Bacteria</taxon>
        <taxon>Pseudomonadati</taxon>
        <taxon>Pseudomonadota</taxon>
        <taxon>Gammaproteobacteria</taxon>
        <taxon>Acidiferrobacterales</taxon>
        <taxon>Acidiferrobacteraceae</taxon>
        <taxon>Acidiferrobacter</taxon>
    </lineage>
</organism>
<evidence type="ECO:0000313" key="2">
    <source>
        <dbReference type="Proteomes" id="UP000253250"/>
    </source>
</evidence>
<dbReference type="InterPro" id="IPR011250">
    <property type="entry name" value="OMP/PagP_B-barrel"/>
</dbReference>
<comment type="caution">
    <text evidence="1">The sequence shown here is derived from an EMBL/GenBank/DDBJ whole genome shotgun (WGS) entry which is preliminary data.</text>
</comment>
<protein>
    <submittedName>
        <fullName evidence="1">Uncharacterized protein</fullName>
    </submittedName>
</protein>
<proteinExistence type="predicted"/>
<accession>A0A1C2G2P3</accession>
<keyword evidence="2" id="KW-1185">Reference proteome</keyword>
<dbReference type="AlphaFoldDB" id="A0A1C2G2P3"/>
<evidence type="ECO:0000313" key="1">
    <source>
        <dbReference type="EMBL" id="RCN56699.1"/>
    </source>
</evidence>